<proteinExistence type="predicted"/>
<dbReference type="InterPro" id="IPR001584">
    <property type="entry name" value="Integrase_cat-core"/>
</dbReference>
<dbReference type="AlphaFoldDB" id="A0A2V3ID40"/>
<reference evidence="2 3" key="1">
    <citation type="journal article" date="2018" name="Mol. Biol. Evol.">
        <title>Analysis of the draft genome of the red seaweed Gracilariopsis chorda provides insights into genome size evolution in Rhodophyta.</title>
        <authorList>
            <person name="Lee J."/>
            <person name="Yang E.C."/>
            <person name="Graf L."/>
            <person name="Yang J.H."/>
            <person name="Qiu H."/>
            <person name="Zel Zion U."/>
            <person name="Chan C.X."/>
            <person name="Stephens T.G."/>
            <person name="Weber A.P.M."/>
            <person name="Boo G.H."/>
            <person name="Boo S.M."/>
            <person name="Kim K.M."/>
            <person name="Shin Y."/>
            <person name="Jung M."/>
            <person name="Lee S.J."/>
            <person name="Yim H.S."/>
            <person name="Lee J.H."/>
            <person name="Bhattacharya D."/>
            <person name="Yoon H.S."/>
        </authorList>
    </citation>
    <scope>NUCLEOTIDE SEQUENCE [LARGE SCALE GENOMIC DNA]</scope>
    <source>
        <strain evidence="2 3">SKKU-2015</strain>
        <tissue evidence="2">Whole body</tissue>
    </source>
</reference>
<dbReference type="GO" id="GO:0015074">
    <property type="term" value="P:DNA integration"/>
    <property type="evidence" value="ECO:0007669"/>
    <property type="project" value="InterPro"/>
</dbReference>
<keyword evidence="3" id="KW-1185">Reference proteome</keyword>
<dbReference type="InterPro" id="IPR036397">
    <property type="entry name" value="RNaseH_sf"/>
</dbReference>
<feature type="domain" description="Integrase catalytic" evidence="1">
    <location>
        <begin position="57"/>
        <end position="247"/>
    </location>
</feature>
<organism evidence="2 3">
    <name type="scientific">Gracilariopsis chorda</name>
    <dbReference type="NCBI Taxonomy" id="448386"/>
    <lineage>
        <taxon>Eukaryota</taxon>
        <taxon>Rhodophyta</taxon>
        <taxon>Florideophyceae</taxon>
        <taxon>Rhodymeniophycidae</taxon>
        <taxon>Gracilariales</taxon>
        <taxon>Gracilariaceae</taxon>
        <taxon>Gracilariopsis</taxon>
    </lineage>
</organism>
<dbReference type="Proteomes" id="UP000247409">
    <property type="component" value="Unassembled WGS sequence"/>
</dbReference>
<comment type="caution">
    <text evidence="2">The sequence shown here is derived from an EMBL/GenBank/DDBJ whole genome shotgun (WGS) entry which is preliminary data.</text>
</comment>
<dbReference type="SUPFAM" id="SSF53098">
    <property type="entry name" value="Ribonuclease H-like"/>
    <property type="match status" value="1"/>
</dbReference>
<evidence type="ECO:0000313" key="3">
    <source>
        <dbReference type="Proteomes" id="UP000247409"/>
    </source>
</evidence>
<evidence type="ECO:0000259" key="1">
    <source>
        <dbReference type="PROSITE" id="PS50994"/>
    </source>
</evidence>
<dbReference type="PROSITE" id="PS50994">
    <property type="entry name" value="INTEGRASE"/>
    <property type="match status" value="1"/>
</dbReference>
<dbReference type="EMBL" id="NBIV01000384">
    <property type="protein sequence ID" value="PXF40003.1"/>
    <property type="molecule type" value="Genomic_DNA"/>
</dbReference>
<evidence type="ECO:0000313" key="2">
    <source>
        <dbReference type="EMBL" id="PXF40003.1"/>
    </source>
</evidence>
<dbReference type="InterPro" id="IPR012337">
    <property type="entry name" value="RNaseH-like_sf"/>
</dbReference>
<accession>A0A2V3ID40</accession>
<dbReference type="GO" id="GO:0003676">
    <property type="term" value="F:nucleic acid binding"/>
    <property type="evidence" value="ECO:0007669"/>
    <property type="project" value="InterPro"/>
</dbReference>
<dbReference type="Gene3D" id="3.30.420.10">
    <property type="entry name" value="Ribonuclease H-like superfamily/Ribonuclease H"/>
    <property type="match status" value="1"/>
</dbReference>
<protein>
    <recommendedName>
        <fullName evidence="1">Integrase catalytic domain-containing protein</fullName>
    </recommendedName>
</protein>
<sequence length="302" mass="33726">MPNSTLRIDKNALKKIHQFTNATATEMKAILKEAGNLMDALSQPCDAIHDACDVCASTGRPAHRKNVSLTQVSEAFNESVQADFLVVYIENVKYEVINIIDAGKNYGERSTVTKQDASDLCNKLESEWMYIHGAPKFFSADTEFTKPVLKKLMRSHAIQMEDRPARCSSKNGKIERNNDLFKSIFAGVSKETPIASTRTIVARMSFLCTLFHVNSTLSSFQLARGYSTSLLGIPATRVPEEILHAHKRTTATRALQKLLKAQNNHLVPPHFVRPGTSIWVCYNTSKQNHPISHGHGGYRILR</sequence>
<name>A0A2V3ID40_9FLOR</name>
<gene>
    <name evidence="2" type="ORF">BWQ96_10281</name>
</gene>